<evidence type="ECO:0000256" key="7">
    <source>
        <dbReference type="ARBA" id="ARBA00022741"/>
    </source>
</evidence>
<dbReference type="InterPro" id="IPR027417">
    <property type="entry name" value="P-loop_NTPase"/>
</dbReference>
<comment type="subcellular location">
    <subcellularLocation>
        <location evidence="1">Cytoplasm</location>
    </subcellularLocation>
</comment>
<evidence type="ECO:0000313" key="12">
    <source>
        <dbReference type="Proteomes" id="UP000316213"/>
    </source>
</evidence>
<evidence type="ECO:0000256" key="2">
    <source>
        <dbReference type="ARBA" id="ARBA00007599"/>
    </source>
</evidence>
<dbReference type="GO" id="GO:0002949">
    <property type="term" value="P:tRNA threonylcarbamoyladenosine modification"/>
    <property type="evidence" value="ECO:0007669"/>
    <property type="project" value="InterPro"/>
</dbReference>
<evidence type="ECO:0000256" key="8">
    <source>
        <dbReference type="ARBA" id="ARBA00022840"/>
    </source>
</evidence>
<dbReference type="PANTHER" id="PTHR33540">
    <property type="entry name" value="TRNA THREONYLCARBAMOYLADENOSINE BIOSYNTHESIS PROTEIN TSAE"/>
    <property type="match status" value="1"/>
</dbReference>
<keyword evidence="6" id="KW-0479">Metal-binding</keyword>
<evidence type="ECO:0000256" key="10">
    <source>
        <dbReference type="ARBA" id="ARBA00032441"/>
    </source>
</evidence>
<evidence type="ECO:0000256" key="4">
    <source>
        <dbReference type="ARBA" id="ARBA00022490"/>
    </source>
</evidence>
<keyword evidence="9" id="KW-0460">Magnesium</keyword>
<dbReference type="InterPro" id="IPR003442">
    <property type="entry name" value="T6A_TsaE"/>
</dbReference>
<dbReference type="AlphaFoldDB" id="A0A5C6ANB3"/>
<dbReference type="SUPFAM" id="SSF52540">
    <property type="entry name" value="P-loop containing nucleoside triphosphate hydrolases"/>
    <property type="match status" value="1"/>
</dbReference>
<protein>
    <recommendedName>
        <fullName evidence="3">tRNA threonylcarbamoyladenosine biosynthesis protein TsaE</fullName>
    </recommendedName>
    <alternativeName>
        <fullName evidence="10">t(6)A37 threonylcarbamoyladenosine biosynthesis protein TsaE</fullName>
    </alternativeName>
</protein>
<organism evidence="11 12">
    <name type="scientific">Neorhodopirellula pilleata</name>
    <dbReference type="NCBI Taxonomy" id="2714738"/>
    <lineage>
        <taxon>Bacteria</taxon>
        <taxon>Pseudomonadati</taxon>
        <taxon>Planctomycetota</taxon>
        <taxon>Planctomycetia</taxon>
        <taxon>Pirellulales</taxon>
        <taxon>Pirellulaceae</taxon>
        <taxon>Neorhodopirellula</taxon>
    </lineage>
</organism>
<proteinExistence type="inferred from homology"/>
<comment type="caution">
    <text evidence="11">The sequence shown here is derived from an EMBL/GenBank/DDBJ whole genome shotgun (WGS) entry which is preliminary data.</text>
</comment>
<sequence>MKPYQQFPRVAHFPLVDLNLLSILTDTMVATSCRSDSNESPVVIGLVGTLGAGKTRFCQELARSLNIASDEVTSPTFTLLRSYEVPRFGGTGLESPEREPNRPRRWHHLDLYRVRDEDELWEIGIEELWDERGAWTVMEWADRFADQMPSETVWIEIRLSTRGECEAREILVHCQHPEHAIWWERVTTEMKLAKNP</sequence>
<gene>
    <name evidence="11" type="primary">tsaE</name>
    <name evidence="11" type="ORF">Pla100_12300</name>
</gene>
<dbReference type="Pfam" id="PF02367">
    <property type="entry name" value="TsaE"/>
    <property type="match status" value="1"/>
</dbReference>
<dbReference type="GO" id="GO:0046872">
    <property type="term" value="F:metal ion binding"/>
    <property type="evidence" value="ECO:0007669"/>
    <property type="project" value="UniProtKB-KW"/>
</dbReference>
<accession>A0A5C6ANB3</accession>
<keyword evidence="4" id="KW-0963">Cytoplasm</keyword>
<evidence type="ECO:0000256" key="5">
    <source>
        <dbReference type="ARBA" id="ARBA00022694"/>
    </source>
</evidence>
<dbReference type="Proteomes" id="UP000316213">
    <property type="component" value="Unassembled WGS sequence"/>
</dbReference>
<evidence type="ECO:0000256" key="6">
    <source>
        <dbReference type="ARBA" id="ARBA00022723"/>
    </source>
</evidence>
<keyword evidence="8" id="KW-0067">ATP-binding</keyword>
<keyword evidence="7" id="KW-0547">Nucleotide-binding</keyword>
<dbReference type="EMBL" id="SJPM01000002">
    <property type="protein sequence ID" value="TWU01495.1"/>
    <property type="molecule type" value="Genomic_DNA"/>
</dbReference>
<evidence type="ECO:0000256" key="9">
    <source>
        <dbReference type="ARBA" id="ARBA00022842"/>
    </source>
</evidence>
<dbReference type="GO" id="GO:0005524">
    <property type="term" value="F:ATP binding"/>
    <property type="evidence" value="ECO:0007669"/>
    <property type="project" value="UniProtKB-KW"/>
</dbReference>
<reference evidence="11 12" key="1">
    <citation type="submission" date="2019-02" db="EMBL/GenBank/DDBJ databases">
        <title>Deep-cultivation of Planctomycetes and their phenomic and genomic characterization uncovers novel biology.</title>
        <authorList>
            <person name="Wiegand S."/>
            <person name="Jogler M."/>
            <person name="Boedeker C."/>
            <person name="Pinto D."/>
            <person name="Vollmers J."/>
            <person name="Rivas-Marin E."/>
            <person name="Kohn T."/>
            <person name="Peeters S.H."/>
            <person name="Heuer A."/>
            <person name="Rast P."/>
            <person name="Oberbeckmann S."/>
            <person name="Bunk B."/>
            <person name="Jeske O."/>
            <person name="Meyerdierks A."/>
            <person name="Storesund J.E."/>
            <person name="Kallscheuer N."/>
            <person name="Luecker S."/>
            <person name="Lage O.M."/>
            <person name="Pohl T."/>
            <person name="Merkel B.J."/>
            <person name="Hornburger P."/>
            <person name="Mueller R.-W."/>
            <person name="Bruemmer F."/>
            <person name="Labrenz M."/>
            <person name="Spormann A.M."/>
            <person name="Op Den Camp H."/>
            <person name="Overmann J."/>
            <person name="Amann R."/>
            <person name="Jetten M.S.M."/>
            <person name="Mascher T."/>
            <person name="Medema M.H."/>
            <person name="Devos D.P."/>
            <person name="Kaster A.-K."/>
            <person name="Ovreas L."/>
            <person name="Rohde M."/>
            <person name="Galperin M.Y."/>
            <person name="Jogler C."/>
        </authorList>
    </citation>
    <scope>NUCLEOTIDE SEQUENCE [LARGE SCALE GENOMIC DNA]</scope>
    <source>
        <strain evidence="11 12">Pla100</strain>
    </source>
</reference>
<comment type="similarity">
    <text evidence="2">Belongs to the TsaE family.</text>
</comment>
<keyword evidence="12" id="KW-1185">Reference proteome</keyword>
<name>A0A5C6ANB3_9BACT</name>
<evidence type="ECO:0000313" key="11">
    <source>
        <dbReference type="EMBL" id="TWU01495.1"/>
    </source>
</evidence>
<dbReference type="PANTHER" id="PTHR33540:SF2">
    <property type="entry name" value="TRNA THREONYLCARBAMOYLADENOSINE BIOSYNTHESIS PROTEIN TSAE"/>
    <property type="match status" value="1"/>
</dbReference>
<dbReference type="GO" id="GO:0005737">
    <property type="term" value="C:cytoplasm"/>
    <property type="evidence" value="ECO:0007669"/>
    <property type="project" value="UniProtKB-SubCell"/>
</dbReference>
<dbReference type="Gene3D" id="3.40.50.300">
    <property type="entry name" value="P-loop containing nucleotide triphosphate hydrolases"/>
    <property type="match status" value="1"/>
</dbReference>
<evidence type="ECO:0000256" key="3">
    <source>
        <dbReference type="ARBA" id="ARBA00019010"/>
    </source>
</evidence>
<evidence type="ECO:0000256" key="1">
    <source>
        <dbReference type="ARBA" id="ARBA00004496"/>
    </source>
</evidence>
<keyword evidence="5" id="KW-0819">tRNA processing</keyword>